<reference evidence="1 2" key="1">
    <citation type="submission" date="2013-08" db="EMBL/GenBank/DDBJ databases">
        <title>Gluconobacter thailandicus NBRC 3257 whole genome sequence.</title>
        <authorList>
            <person name="Matsutani M."/>
            <person name="Yakushi T."/>
            <person name="Matsushita K."/>
        </authorList>
    </citation>
    <scope>NUCLEOTIDE SEQUENCE [LARGE SCALE GENOMIC DNA]</scope>
    <source>
        <strain evidence="1 2">NBRC 3257</strain>
    </source>
</reference>
<proteinExistence type="predicted"/>
<organism evidence="1 2">
    <name type="scientific">Gluconobacter thailandicus NBRC 3257</name>
    <dbReference type="NCBI Taxonomy" id="1381097"/>
    <lineage>
        <taxon>Bacteria</taxon>
        <taxon>Pseudomonadati</taxon>
        <taxon>Pseudomonadota</taxon>
        <taxon>Alphaproteobacteria</taxon>
        <taxon>Acetobacterales</taxon>
        <taxon>Acetobacteraceae</taxon>
        <taxon>Gluconobacter</taxon>
    </lineage>
</organism>
<evidence type="ECO:0000313" key="1">
    <source>
        <dbReference type="EMBL" id="GAD26286.1"/>
    </source>
</evidence>
<accession>A0ABQ0IVP9</accession>
<dbReference type="Proteomes" id="UP000018209">
    <property type="component" value="Unassembled WGS sequence"/>
</dbReference>
<name>A0ABQ0IVP9_GLUTH</name>
<dbReference type="EMBL" id="BASM01000016">
    <property type="protein sequence ID" value="GAD26286.1"/>
    <property type="molecule type" value="Genomic_DNA"/>
</dbReference>
<evidence type="ECO:0000313" key="2">
    <source>
        <dbReference type="Proteomes" id="UP000018209"/>
    </source>
</evidence>
<sequence length="39" mass="3991">MGHGGLLEMVPVPDNAAASTPKTPCLTRCSSNALYQGSD</sequence>
<protein>
    <recommendedName>
        <fullName evidence="3">Transposase</fullName>
    </recommendedName>
</protein>
<gene>
    <name evidence="1" type="ORF">NBRC3257_1285</name>
</gene>
<keyword evidence="2" id="KW-1185">Reference proteome</keyword>
<evidence type="ECO:0008006" key="3">
    <source>
        <dbReference type="Google" id="ProtNLM"/>
    </source>
</evidence>
<comment type="caution">
    <text evidence="1">The sequence shown here is derived from an EMBL/GenBank/DDBJ whole genome shotgun (WGS) entry which is preliminary data.</text>
</comment>